<dbReference type="RefSeq" id="WP_088526245.1">
    <property type="nucleotide sequence ID" value="NZ_NGUP01000007.1"/>
</dbReference>
<proteinExistence type="predicted"/>
<sequence length="154" mass="16665">MSIPENKDFLSPVAKILVAAGISIVLLLVFINSRDLSTVREPDASPVKVLQLSFEDRPDGSIAVIDYKTGKQIDTVQGEAGFVRGTLRGLAQERKRRGLDGGPPFELIYRADGRLTLSDTATGRLVDLESFGPTNASTFFKLLNESKVVAVSKS</sequence>
<accession>A0A254PTX3</accession>
<feature type="transmembrane region" description="Helical" evidence="1">
    <location>
        <begin position="12"/>
        <end position="31"/>
    </location>
</feature>
<evidence type="ECO:0000313" key="3">
    <source>
        <dbReference type="Proteomes" id="UP000197528"/>
    </source>
</evidence>
<dbReference type="Proteomes" id="UP000197528">
    <property type="component" value="Unassembled WGS sequence"/>
</dbReference>
<organism evidence="2 3">
    <name type="scientific">Polynucleobacter campilacus</name>
    <dbReference type="NCBI Taxonomy" id="1743163"/>
    <lineage>
        <taxon>Bacteria</taxon>
        <taxon>Pseudomonadati</taxon>
        <taxon>Pseudomonadota</taxon>
        <taxon>Betaproteobacteria</taxon>
        <taxon>Burkholderiales</taxon>
        <taxon>Burkholderiaceae</taxon>
        <taxon>Polynucleobacter</taxon>
    </lineage>
</organism>
<protein>
    <recommendedName>
        <fullName evidence="4">Photosynthetic complex assembly protein PuhC</fullName>
    </recommendedName>
</protein>
<dbReference type="InterPro" id="IPR017495">
    <property type="entry name" value="PuhC"/>
</dbReference>
<keyword evidence="1" id="KW-0472">Membrane</keyword>
<evidence type="ECO:0008006" key="4">
    <source>
        <dbReference type="Google" id="ProtNLM"/>
    </source>
</evidence>
<reference evidence="2 3" key="1">
    <citation type="submission" date="2017-05" db="EMBL/GenBank/DDBJ databases">
        <title>Genome of Polynucleobacter sp. MWH-Feld-100.</title>
        <authorList>
            <person name="Hahn M.W."/>
        </authorList>
    </citation>
    <scope>NUCLEOTIDE SEQUENCE [LARGE SCALE GENOMIC DNA]</scope>
    <source>
        <strain evidence="2 3">MWH-Feld-100</strain>
    </source>
</reference>
<keyword evidence="1" id="KW-1133">Transmembrane helix</keyword>
<evidence type="ECO:0000313" key="2">
    <source>
        <dbReference type="EMBL" id="OWS68746.1"/>
    </source>
</evidence>
<keyword evidence="3" id="KW-1185">Reference proteome</keyword>
<comment type="caution">
    <text evidence="2">The sequence shown here is derived from an EMBL/GenBank/DDBJ whole genome shotgun (WGS) entry which is preliminary data.</text>
</comment>
<name>A0A254PTX3_9BURK</name>
<dbReference type="OrthoDB" id="8563737at2"/>
<dbReference type="EMBL" id="NGUP01000007">
    <property type="protein sequence ID" value="OWS68746.1"/>
    <property type="molecule type" value="Genomic_DNA"/>
</dbReference>
<dbReference type="AlphaFoldDB" id="A0A254PTX3"/>
<evidence type="ECO:0000256" key="1">
    <source>
        <dbReference type="SAM" id="Phobius"/>
    </source>
</evidence>
<keyword evidence="1" id="KW-0812">Transmembrane</keyword>
<gene>
    <name evidence="2" type="ORF">CBI31_09910</name>
</gene>
<dbReference type="NCBIfam" id="TIGR03054">
    <property type="entry name" value="photo_alph_chp1"/>
    <property type="match status" value="1"/>
</dbReference>